<feature type="transmembrane region" description="Helical" evidence="6">
    <location>
        <begin position="418"/>
        <end position="436"/>
    </location>
</feature>
<dbReference type="Pfam" id="PF03600">
    <property type="entry name" value="CitMHS"/>
    <property type="match status" value="1"/>
</dbReference>
<evidence type="ECO:0000256" key="4">
    <source>
        <dbReference type="ARBA" id="ARBA00022989"/>
    </source>
</evidence>
<comment type="subcellular location">
    <subcellularLocation>
        <location evidence="1">Membrane</location>
        <topology evidence="1">Multi-pass membrane protein</topology>
    </subcellularLocation>
</comment>
<accession>A0ABQ0ASZ5</accession>
<dbReference type="InterPro" id="IPR004680">
    <property type="entry name" value="Cit_transptr-like_dom"/>
</dbReference>
<keyword evidence="3 6" id="KW-0812">Transmembrane</keyword>
<feature type="transmembrane region" description="Helical" evidence="6">
    <location>
        <begin position="321"/>
        <end position="342"/>
    </location>
</feature>
<dbReference type="RefSeq" id="WP_176255755.1">
    <property type="nucleotide sequence ID" value="NZ_BAABXL010000001.1"/>
</dbReference>
<keyword evidence="4 6" id="KW-1133">Transmembrane helix</keyword>
<keyword evidence="2" id="KW-0813">Transport</keyword>
<evidence type="ECO:0000256" key="1">
    <source>
        <dbReference type="ARBA" id="ARBA00004141"/>
    </source>
</evidence>
<feature type="transmembrane region" description="Helical" evidence="6">
    <location>
        <begin position="140"/>
        <end position="160"/>
    </location>
</feature>
<organism evidence="8 9">
    <name type="scientific">Enterocloster alcoholdehydrogenati</name>
    <dbReference type="NCBI Taxonomy" id="2547410"/>
    <lineage>
        <taxon>Bacteria</taxon>
        <taxon>Bacillati</taxon>
        <taxon>Bacillota</taxon>
        <taxon>Clostridia</taxon>
        <taxon>Lachnospirales</taxon>
        <taxon>Lachnospiraceae</taxon>
        <taxon>Enterocloster</taxon>
    </lineage>
</organism>
<feature type="transmembrane region" description="Helical" evidence="6">
    <location>
        <begin position="388"/>
        <end position="406"/>
    </location>
</feature>
<protein>
    <submittedName>
        <fullName evidence="8">CitMHS family transporter</fullName>
    </submittedName>
</protein>
<feature type="transmembrane region" description="Helical" evidence="6">
    <location>
        <begin position="91"/>
        <end position="111"/>
    </location>
</feature>
<feature type="transmembrane region" description="Helical" evidence="6">
    <location>
        <begin position="30"/>
        <end position="47"/>
    </location>
</feature>
<keyword evidence="9" id="KW-1185">Reference proteome</keyword>
<feature type="transmembrane region" description="Helical" evidence="6">
    <location>
        <begin position="117"/>
        <end position="133"/>
    </location>
</feature>
<gene>
    <name evidence="8" type="ORF">F130042H8_01270</name>
</gene>
<comment type="caution">
    <text evidence="8">The sequence shown here is derived from an EMBL/GenBank/DDBJ whole genome shotgun (WGS) entry which is preliminary data.</text>
</comment>
<dbReference type="EMBL" id="BAABXL010000001">
    <property type="protein sequence ID" value="GAA6267067.1"/>
    <property type="molecule type" value="Genomic_DNA"/>
</dbReference>
<feature type="transmembrane region" description="Helical" evidence="6">
    <location>
        <begin position="67"/>
        <end position="84"/>
    </location>
</feature>
<evidence type="ECO:0000313" key="9">
    <source>
        <dbReference type="Proteomes" id="UP001600894"/>
    </source>
</evidence>
<evidence type="ECO:0000313" key="8">
    <source>
        <dbReference type="EMBL" id="GAA6267067.1"/>
    </source>
</evidence>
<name>A0ABQ0ASZ5_9FIRM</name>
<sequence length="438" mass="46922">MSVTMYAVLGFSMMLILTVVLVSGKFTPSIPMIAIPMIFAVIMRPNFKDLSLWVTDGLKGQVSNAAMFTFAIIFFGVMMDAGVFDRIVGKMMLGAKSVTAVCILTVLATMIGHSDGSGATTYLIVIPPFLMIYKKLNMRPLILMCLVSITAGVMNCLPWGGPCGRLAAGFGISATDILIAELPGMIIGLICCFLIALYYAWKEKKRGAGLKEGVQPSQLFSEADKSEAEKALLRPNLFGFNVILIVAVIIIMFASGLPTFLCFMAAAALGLVVNYPDAKLQNERLKSYAPTVLTMVSVLFASGVFTGVLNNSPMKDSMVEVVSGILSGSTTAHVNTVMGFLWGPLSALGLNHEACAYTIVPMLQSIAAEHITPLQAAASYLMTFVPQVFVNPGTAAMYIGLGLAGIEFKDHWKFTFKWAMLICTVCFAGSLLVGAIPF</sequence>
<keyword evidence="5 6" id="KW-0472">Membrane</keyword>
<evidence type="ECO:0000256" key="3">
    <source>
        <dbReference type="ARBA" id="ARBA00022692"/>
    </source>
</evidence>
<feature type="domain" description="Citrate transporter-like" evidence="7">
    <location>
        <begin position="4"/>
        <end position="370"/>
    </location>
</feature>
<reference evidence="8 9" key="1">
    <citation type="submission" date="2024-04" db="EMBL/GenBank/DDBJ databases">
        <title>Defined microbial consortia suppress multidrug-resistant proinflammatory Enterobacteriaceae via ecological control.</title>
        <authorList>
            <person name="Furuichi M."/>
            <person name="Kawaguchi T."/>
            <person name="Pust M."/>
            <person name="Yasuma K."/>
            <person name="Plichta D."/>
            <person name="Hasegawa N."/>
            <person name="Ohya T."/>
            <person name="Bhattarai S."/>
            <person name="Sasajima S."/>
            <person name="Aoto Y."/>
            <person name="Tuganbaev T."/>
            <person name="Yaginuma M."/>
            <person name="Ueda M."/>
            <person name="Okahashi N."/>
            <person name="Amafuji K."/>
            <person name="Kiridooshi Y."/>
            <person name="Sugita K."/>
            <person name="Strazar M."/>
            <person name="Skelly A."/>
            <person name="Suda W."/>
            <person name="Hattori M."/>
            <person name="Nakamoto N."/>
            <person name="Caballero S."/>
            <person name="Norman J."/>
            <person name="Olle B."/>
            <person name="Tanoue T."/>
            <person name="Arita M."/>
            <person name="Bucci V."/>
            <person name="Atarashi K."/>
            <person name="Xavier R."/>
            <person name="Honda K."/>
        </authorList>
    </citation>
    <scope>NUCLEOTIDE SEQUENCE [LARGE SCALE GENOMIC DNA]</scope>
    <source>
        <strain evidence="9">f13</strain>
    </source>
</reference>
<evidence type="ECO:0000256" key="6">
    <source>
        <dbReference type="SAM" id="Phobius"/>
    </source>
</evidence>
<feature type="transmembrane region" description="Helical" evidence="6">
    <location>
        <begin position="242"/>
        <end position="268"/>
    </location>
</feature>
<dbReference type="Proteomes" id="UP001600894">
    <property type="component" value="Unassembled WGS sequence"/>
</dbReference>
<evidence type="ECO:0000256" key="5">
    <source>
        <dbReference type="ARBA" id="ARBA00023136"/>
    </source>
</evidence>
<feature type="transmembrane region" description="Helical" evidence="6">
    <location>
        <begin position="6"/>
        <end position="23"/>
    </location>
</feature>
<evidence type="ECO:0000256" key="2">
    <source>
        <dbReference type="ARBA" id="ARBA00022448"/>
    </source>
</evidence>
<proteinExistence type="predicted"/>
<feature type="transmembrane region" description="Helical" evidence="6">
    <location>
        <begin position="180"/>
        <end position="201"/>
    </location>
</feature>
<evidence type="ECO:0000259" key="7">
    <source>
        <dbReference type="Pfam" id="PF03600"/>
    </source>
</evidence>
<feature type="transmembrane region" description="Helical" evidence="6">
    <location>
        <begin position="288"/>
        <end position="309"/>
    </location>
</feature>